<evidence type="ECO:0000313" key="1">
    <source>
        <dbReference type="EMBL" id="KAF8436640.1"/>
    </source>
</evidence>
<dbReference type="Proteomes" id="UP001194468">
    <property type="component" value="Unassembled WGS sequence"/>
</dbReference>
<protein>
    <recommendedName>
        <fullName evidence="3">Transposase</fullName>
    </recommendedName>
</protein>
<comment type="caution">
    <text evidence="1">The sequence shown here is derived from an EMBL/GenBank/DDBJ whole genome shotgun (WGS) entry which is preliminary data.</text>
</comment>
<dbReference type="EMBL" id="WHUW01000021">
    <property type="protein sequence ID" value="KAF8436640.1"/>
    <property type="molecule type" value="Genomic_DNA"/>
</dbReference>
<name>A0AAD4GCC6_BOLED</name>
<dbReference type="AlphaFoldDB" id="A0AAD4GCC6"/>
<reference evidence="1" key="2">
    <citation type="journal article" date="2020" name="Nat. Commun.">
        <title>Large-scale genome sequencing of mycorrhizal fungi provides insights into the early evolution of symbiotic traits.</title>
        <authorList>
            <person name="Miyauchi S."/>
            <person name="Kiss E."/>
            <person name="Kuo A."/>
            <person name="Drula E."/>
            <person name="Kohler A."/>
            <person name="Sanchez-Garcia M."/>
            <person name="Morin E."/>
            <person name="Andreopoulos B."/>
            <person name="Barry K.W."/>
            <person name="Bonito G."/>
            <person name="Buee M."/>
            <person name="Carver A."/>
            <person name="Chen C."/>
            <person name="Cichocki N."/>
            <person name="Clum A."/>
            <person name="Culley D."/>
            <person name="Crous P.W."/>
            <person name="Fauchery L."/>
            <person name="Girlanda M."/>
            <person name="Hayes R.D."/>
            <person name="Keri Z."/>
            <person name="LaButti K."/>
            <person name="Lipzen A."/>
            <person name="Lombard V."/>
            <person name="Magnuson J."/>
            <person name="Maillard F."/>
            <person name="Murat C."/>
            <person name="Nolan M."/>
            <person name="Ohm R.A."/>
            <person name="Pangilinan J."/>
            <person name="Pereira M.F."/>
            <person name="Perotto S."/>
            <person name="Peter M."/>
            <person name="Pfister S."/>
            <person name="Riley R."/>
            <person name="Sitrit Y."/>
            <person name="Stielow J.B."/>
            <person name="Szollosi G."/>
            <person name="Zifcakova L."/>
            <person name="Stursova M."/>
            <person name="Spatafora J.W."/>
            <person name="Tedersoo L."/>
            <person name="Vaario L.M."/>
            <person name="Yamada A."/>
            <person name="Yan M."/>
            <person name="Wang P."/>
            <person name="Xu J."/>
            <person name="Bruns T."/>
            <person name="Baldrian P."/>
            <person name="Vilgalys R."/>
            <person name="Dunand C."/>
            <person name="Henrissat B."/>
            <person name="Grigoriev I.V."/>
            <person name="Hibbett D."/>
            <person name="Nagy L.G."/>
            <person name="Martin F.M."/>
        </authorList>
    </citation>
    <scope>NUCLEOTIDE SEQUENCE</scope>
    <source>
        <strain evidence="1">BED1</strain>
    </source>
</reference>
<evidence type="ECO:0000313" key="2">
    <source>
        <dbReference type="Proteomes" id="UP001194468"/>
    </source>
</evidence>
<gene>
    <name evidence="1" type="ORF">L210DRAFT_3613402</name>
</gene>
<proteinExistence type="predicted"/>
<evidence type="ECO:0008006" key="3">
    <source>
        <dbReference type="Google" id="ProtNLM"/>
    </source>
</evidence>
<reference evidence="1" key="1">
    <citation type="submission" date="2019-10" db="EMBL/GenBank/DDBJ databases">
        <authorList>
            <consortium name="DOE Joint Genome Institute"/>
            <person name="Kuo A."/>
            <person name="Miyauchi S."/>
            <person name="Kiss E."/>
            <person name="Drula E."/>
            <person name="Kohler A."/>
            <person name="Sanchez-Garcia M."/>
            <person name="Andreopoulos B."/>
            <person name="Barry K.W."/>
            <person name="Bonito G."/>
            <person name="Buee M."/>
            <person name="Carver A."/>
            <person name="Chen C."/>
            <person name="Cichocki N."/>
            <person name="Clum A."/>
            <person name="Culley D."/>
            <person name="Crous P.W."/>
            <person name="Fauchery L."/>
            <person name="Girlanda M."/>
            <person name="Hayes R."/>
            <person name="Keri Z."/>
            <person name="LaButti K."/>
            <person name="Lipzen A."/>
            <person name="Lombard V."/>
            <person name="Magnuson J."/>
            <person name="Maillard F."/>
            <person name="Morin E."/>
            <person name="Murat C."/>
            <person name="Nolan M."/>
            <person name="Ohm R."/>
            <person name="Pangilinan J."/>
            <person name="Pereira M."/>
            <person name="Perotto S."/>
            <person name="Peter M."/>
            <person name="Riley R."/>
            <person name="Sitrit Y."/>
            <person name="Stielow B."/>
            <person name="Szollosi G."/>
            <person name="Zifcakova L."/>
            <person name="Stursova M."/>
            <person name="Spatafora J.W."/>
            <person name="Tedersoo L."/>
            <person name="Vaario L.-M."/>
            <person name="Yamada A."/>
            <person name="Yan M."/>
            <person name="Wang P."/>
            <person name="Xu J."/>
            <person name="Bruns T."/>
            <person name="Baldrian P."/>
            <person name="Vilgalys R."/>
            <person name="Henrissat B."/>
            <person name="Grigoriev I.V."/>
            <person name="Hibbett D."/>
            <person name="Nagy L.G."/>
            <person name="Martin F.M."/>
        </authorList>
    </citation>
    <scope>NUCLEOTIDE SEQUENCE</scope>
    <source>
        <strain evidence="1">BED1</strain>
    </source>
</reference>
<sequence length="415" mass="47069">MPPPLVDILDKLLSDMGWRLADATPRRVMLDSGFVRGLRVVLGWELELNPSLPDLHPSLANLDHLRRLIMRDVGRYVRCAETHLLSTGKEFQLVICMSASMSLRLMHATRISIDTSFKRVHGWQEFEIETWDNYHMRSIVSTRAFTTSQSAEAHFILFSRIFAIAKSDTGLSVKFHHIDGNGIQSVVADGHKGQGLGLGMFCVSLCATNAVVCRYEPSCRVCDLTPYDHLRCVYRLCIVHFRRNLLKLRTSVNPSVYNAMLSIACTEPHPDFKHTLRIIQNGGKKAKAWLKEKIVDTKFALPALYYPESLMPLEFWQACPTTTNGNEQAHRSINRDGTNLTLLAGIMRGQEYDERAATSINVHMEYDINSRDQPSTHNFCALRSVSRHDKQSTKRNQSIAPPLSKRIFCLPMARC</sequence>
<organism evidence="1 2">
    <name type="scientific">Boletus edulis BED1</name>
    <dbReference type="NCBI Taxonomy" id="1328754"/>
    <lineage>
        <taxon>Eukaryota</taxon>
        <taxon>Fungi</taxon>
        <taxon>Dikarya</taxon>
        <taxon>Basidiomycota</taxon>
        <taxon>Agaricomycotina</taxon>
        <taxon>Agaricomycetes</taxon>
        <taxon>Agaricomycetidae</taxon>
        <taxon>Boletales</taxon>
        <taxon>Boletineae</taxon>
        <taxon>Boletaceae</taxon>
        <taxon>Boletoideae</taxon>
        <taxon>Boletus</taxon>
    </lineage>
</organism>
<accession>A0AAD4GCC6</accession>
<keyword evidence="2" id="KW-1185">Reference proteome</keyword>